<feature type="domain" description="VOC" evidence="1">
    <location>
        <begin position="137"/>
        <end position="261"/>
    </location>
</feature>
<dbReference type="OrthoDB" id="9793039at2"/>
<dbReference type="PANTHER" id="PTHR33993">
    <property type="entry name" value="GLYOXALASE-RELATED"/>
    <property type="match status" value="1"/>
</dbReference>
<dbReference type="EMBL" id="FOLM01000011">
    <property type="protein sequence ID" value="SFD20009.1"/>
    <property type="molecule type" value="Genomic_DNA"/>
</dbReference>
<dbReference type="InterPro" id="IPR052164">
    <property type="entry name" value="Anthracycline_SecMetBiosynth"/>
</dbReference>
<evidence type="ECO:0000313" key="3">
    <source>
        <dbReference type="Proteomes" id="UP000199207"/>
    </source>
</evidence>
<keyword evidence="3" id="KW-1185">Reference proteome</keyword>
<dbReference type="STRING" id="910347.SAMN05421773_11135"/>
<reference evidence="2 3" key="1">
    <citation type="submission" date="2016-10" db="EMBL/GenBank/DDBJ databases">
        <authorList>
            <person name="de Groot N.N."/>
        </authorList>
    </citation>
    <scope>NUCLEOTIDE SEQUENCE [LARGE SCALE GENOMIC DNA]</scope>
    <source>
        <strain evidence="2 3">CGMCC 4.5739</strain>
    </source>
</reference>
<sequence>MITTDFVTGSPSWIDLGAPDVPAAAAFYRAVFGWEFQPYGDEADGYGAFVQDGKTVAAVGRLTEEGARPAWMIYFRSSDVEATARAVEEAGGKVRVAPMDADDWARMAQFTDPQGGQFAVWEPRKSQGLEAVDRPGTLCWIELMTTDGAAAKQFYNKLFGFDYTDVPLPGDIPGTYGLIATAGGGEEQQLGGVMEMAADDLSWAGGPYWHPVFAVEDCDATTARVTENGGTLQMGPEDMEGVGRTAVCVDPSGADFVVLQPEPSA</sequence>
<evidence type="ECO:0000259" key="1">
    <source>
        <dbReference type="PROSITE" id="PS51819"/>
    </source>
</evidence>
<dbReference type="PROSITE" id="PS51819">
    <property type="entry name" value="VOC"/>
    <property type="match status" value="2"/>
</dbReference>
<dbReference type="InterPro" id="IPR037523">
    <property type="entry name" value="VOC_core"/>
</dbReference>
<feature type="domain" description="VOC" evidence="1">
    <location>
        <begin position="10"/>
        <end position="123"/>
    </location>
</feature>
<dbReference type="Pfam" id="PF00903">
    <property type="entry name" value="Glyoxalase"/>
    <property type="match status" value="2"/>
</dbReference>
<evidence type="ECO:0000313" key="2">
    <source>
        <dbReference type="EMBL" id="SFD20009.1"/>
    </source>
</evidence>
<dbReference type="AlphaFoldDB" id="A0A1I1QD47"/>
<proteinExistence type="predicted"/>
<dbReference type="InterPro" id="IPR029068">
    <property type="entry name" value="Glyas_Bleomycin-R_OHBP_Dase"/>
</dbReference>
<gene>
    <name evidence="2" type="ORF">SAMN05421773_11135</name>
</gene>
<dbReference type="CDD" id="cd07247">
    <property type="entry name" value="SgaA_N_like"/>
    <property type="match status" value="2"/>
</dbReference>
<dbReference type="RefSeq" id="WP_093840126.1">
    <property type="nucleotide sequence ID" value="NZ_FOLM01000011.1"/>
</dbReference>
<dbReference type="PANTHER" id="PTHR33993:SF10">
    <property type="entry name" value="CONSERVED PROTEIN"/>
    <property type="match status" value="1"/>
</dbReference>
<name>A0A1I1QD47_9ACTN</name>
<dbReference type="Proteomes" id="UP000199207">
    <property type="component" value="Unassembled WGS sequence"/>
</dbReference>
<dbReference type="Gene3D" id="3.10.180.10">
    <property type="entry name" value="2,3-Dihydroxybiphenyl 1,2-Dioxygenase, domain 1"/>
    <property type="match status" value="2"/>
</dbReference>
<dbReference type="SUPFAM" id="SSF54593">
    <property type="entry name" value="Glyoxalase/Bleomycin resistance protein/Dihydroxybiphenyl dioxygenase"/>
    <property type="match status" value="2"/>
</dbReference>
<dbReference type="InterPro" id="IPR004360">
    <property type="entry name" value="Glyas_Fos-R_dOase_dom"/>
</dbReference>
<organism evidence="2 3">
    <name type="scientific">Streptomyces aidingensis</name>
    <dbReference type="NCBI Taxonomy" id="910347"/>
    <lineage>
        <taxon>Bacteria</taxon>
        <taxon>Bacillati</taxon>
        <taxon>Actinomycetota</taxon>
        <taxon>Actinomycetes</taxon>
        <taxon>Kitasatosporales</taxon>
        <taxon>Streptomycetaceae</taxon>
        <taxon>Streptomyces</taxon>
    </lineage>
</organism>
<protein>
    <recommendedName>
        <fullName evidence="1">VOC domain-containing protein</fullName>
    </recommendedName>
</protein>
<accession>A0A1I1QD47</accession>